<reference evidence="1 2" key="1">
    <citation type="journal article" date="2012" name="J. Bacteriol.">
        <title>Complete genome sequence of the broad-host-range strain Sinorhizobium fredii USDA257.</title>
        <authorList>
            <person name="Schuldes J."/>
            <person name="Rodriguez Orbegoso M."/>
            <person name="Schmeisser C."/>
            <person name="Krishnan H.B."/>
            <person name="Daniel R."/>
            <person name="Streit W.R."/>
        </authorList>
    </citation>
    <scope>NUCLEOTIDE SEQUENCE [LARGE SCALE GENOMIC DNA]</scope>
    <source>
        <strain evidence="1 2">USDA 257</strain>
    </source>
</reference>
<dbReference type="HOGENOM" id="CLU_3122674_0_0_5"/>
<name>I3X411_SINF2</name>
<evidence type="ECO:0000313" key="2">
    <source>
        <dbReference type="Proteomes" id="UP000006180"/>
    </source>
</evidence>
<organism evidence="1 2">
    <name type="scientific">Sinorhizobium fredii (strain USDA 257)</name>
    <dbReference type="NCBI Taxonomy" id="1185652"/>
    <lineage>
        <taxon>Bacteria</taxon>
        <taxon>Pseudomonadati</taxon>
        <taxon>Pseudomonadota</taxon>
        <taxon>Alphaproteobacteria</taxon>
        <taxon>Hyphomicrobiales</taxon>
        <taxon>Rhizobiaceae</taxon>
        <taxon>Sinorhizobium/Ensifer group</taxon>
        <taxon>Sinorhizobium</taxon>
    </lineage>
</organism>
<dbReference type="AlphaFoldDB" id="I3X411"/>
<evidence type="ECO:0000313" key="1">
    <source>
        <dbReference type="EMBL" id="AFL50617.1"/>
    </source>
</evidence>
<dbReference type="Proteomes" id="UP000006180">
    <property type="component" value="Chromosome"/>
</dbReference>
<gene>
    <name evidence="1" type="ORF">USDA257_c20340</name>
</gene>
<accession>I3X411</accession>
<protein>
    <submittedName>
        <fullName evidence="1">Uncharacterized protein</fullName>
    </submittedName>
</protein>
<sequence>MAGTSRAPFTRAIRSVRYRLEFSGVARCREAADKAKEDWVGRFRSAHDIT</sequence>
<dbReference type="KEGG" id="sfd:USDA257_c20340"/>
<proteinExistence type="predicted"/>
<dbReference type="EMBL" id="CP003563">
    <property type="protein sequence ID" value="AFL50617.1"/>
    <property type="molecule type" value="Genomic_DNA"/>
</dbReference>